<proteinExistence type="predicted"/>
<comment type="caution">
    <text evidence="1">The sequence shown here is derived from an EMBL/GenBank/DDBJ whole genome shotgun (WGS) entry which is preliminary data.</text>
</comment>
<evidence type="ECO:0000313" key="2">
    <source>
        <dbReference type="Proteomes" id="UP000010932"/>
    </source>
</evidence>
<dbReference type="EMBL" id="ANKQ01000002">
    <property type="protein sequence ID" value="ELP53883.1"/>
    <property type="molecule type" value="Genomic_DNA"/>
</dbReference>
<name>L7E5F6_MICAE</name>
<organism evidence="1 2">
    <name type="scientific">Microcystis aeruginosa TAIHU98</name>
    <dbReference type="NCBI Taxonomy" id="1134457"/>
    <lineage>
        <taxon>Bacteria</taxon>
        <taxon>Bacillati</taxon>
        <taxon>Cyanobacteriota</taxon>
        <taxon>Cyanophyceae</taxon>
        <taxon>Oscillatoriophycideae</taxon>
        <taxon>Chroococcales</taxon>
        <taxon>Microcystaceae</taxon>
        <taxon>Microcystis</taxon>
    </lineage>
</organism>
<reference evidence="1 2" key="1">
    <citation type="journal article" date="2013" name="Genome Announc.">
        <title>Whole-Genome Sequence of Microcystis aeruginosa TAIHU98, a Nontoxic Bloom-Forming Strain Isolated from Taihu Lake, China.</title>
        <authorList>
            <person name="Yang C."/>
            <person name="Zhang W."/>
            <person name="Ren M."/>
            <person name="Song L."/>
            <person name="Li T."/>
            <person name="Zhao J."/>
        </authorList>
    </citation>
    <scope>NUCLEOTIDE SEQUENCE [LARGE SCALE GENOMIC DNA]</scope>
    <source>
        <strain evidence="1 2">TAIHU98</strain>
    </source>
</reference>
<sequence length="37" mass="3832">MGVKIFSSGLPPAVVNDSNFADFLFVSRSGVAESGKT</sequence>
<dbReference type="PATRIC" id="fig|1134457.3.peg.2642"/>
<gene>
    <name evidence="1" type="ORF">O53_2694</name>
</gene>
<dbReference type="AlphaFoldDB" id="L7E5F6"/>
<accession>L7E5F6</accession>
<evidence type="ECO:0000313" key="1">
    <source>
        <dbReference type="EMBL" id="ELP53883.1"/>
    </source>
</evidence>
<protein>
    <submittedName>
        <fullName evidence="1">Uncharacterized protein</fullName>
    </submittedName>
</protein>
<dbReference type="Proteomes" id="UP000010932">
    <property type="component" value="Unassembled WGS sequence"/>
</dbReference>